<evidence type="ECO:0000313" key="2">
    <source>
        <dbReference type="Proteomes" id="UP001292116"/>
    </source>
</evidence>
<sequence>MNSIETLRLRDEVEPYDFVRIEGPLPTHVLIDGEVASLAKNEMQKNQGFFEKLGRDLGVLRSQPAWEGWEGWGAGDKLKRAALHKAGWTFNDSHTPYEEAARAYEKVRQALLSPDCNSPADLLDLLS</sequence>
<evidence type="ECO:0000313" key="1">
    <source>
        <dbReference type="EMBL" id="MDZ5738080.1"/>
    </source>
</evidence>
<dbReference type="Proteomes" id="UP001292116">
    <property type="component" value="Unassembled WGS sequence"/>
</dbReference>
<comment type="caution">
    <text evidence="1">The sequence shown here is derived from an EMBL/GenBank/DDBJ whole genome shotgun (WGS) entry which is preliminary data.</text>
</comment>
<gene>
    <name evidence="1" type="ORF">SOW75_07760</name>
</gene>
<reference evidence="1 2" key="1">
    <citation type="submission" date="2023-11" db="EMBL/GenBank/DDBJ databases">
        <title>Draft genomes analysis of Pseudomonas asiatica isolated from milk, feces and farm soil of cows suffering from clinical mastitis.</title>
        <authorList>
            <person name="Rahman T."/>
            <person name="Das Z.C."/>
            <person name="Hoque M.N."/>
        </authorList>
    </citation>
    <scope>NUCLEOTIDE SEQUENCE [LARGE SCALE GENOMIC DNA]</scope>
    <source>
        <strain evidence="1 2">2F2</strain>
    </source>
</reference>
<name>A0ABU5KVX6_9PSED</name>
<protein>
    <submittedName>
        <fullName evidence="1">Uncharacterized protein</fullName>
    </submittedName>
</protein>
<proteinExistence type="predicted"/>
<dbReference type="EMBL" id="JAXUBM010000006">
    <property type="protein sequence ID" value="MDZ5738080.1"/>
    <property type="molecule type" value="Genomic_DNA"/>
</dbReference>
<organism evidence="1 2">
    <name type="scientific">Pseudomonas asiatica</name>
    <dbReference type="NCBI Taxonomy" id="2219225"/>
    <lineage>
        <taxon>Bacteria</taxon>
        <taxon>Pseudomonadati</taxon>
        <taxon>Pseudomonadota</taxon>
        <taxon>Gammaproteobacteria</taxon>
        <taxon>Pseudomonadales</taxon>
        <taxon>Pseudomonadaceae</taxon>
        <taxon>Pseudomonas</taxon>
    </lineage>
</organism>
<accession>A0ABU5KVX6</accession>
<keyword evidence="2" id="KW-1185">Reference proteome</keyword>
<dbReference type="RefSeq" id="WP_322491032.1">
    <property type="nucleotide sequence ID" value="NZ_JAXUBM010000006.1"/>
</dbReference>